<sequence>MAEQYRTRRERREAERRAAEAAAAAQDSAEGSVEDTPKEEPAPAKLTVKPQTPATAPAAPATSARPVEPAPARPAQQMQDTQQTQQAPRVQNEPDPRPTEKMQPIGTVPAPGPAKPEAVPGEPEAPSAPATRAAGLSEKPEMPQFQTRAERRRYMREHGLEPAPVDADQAPQESSPAPTKPVETQQKEAHADKSPAPVVKKAPVTPAPGAQQSHEPETSEAQAETAVDAPKSQDDAPKGPEAPKGQDDAAKAPEAPKSEDWVARRQAASKPRERRAPVVKPNTQGITVVSAPSAAPGVAEAKDGNGSADHDVKPAVDSKAAPEKSQPAQDFRRAASGPATMPIESVAISPEESQMLQADEGEEVENPPAGPMKARDITYGDGEILVGDRPSALPYIVLGVGGLVAIVLIVIALIMLF</sequence>
<feature type="region of interest" description="Disordered" evidence="1">
    <location>
        <begin position="1"/>
        <end position="338"/>
    </location>
</feature>
<gene>
    <name evidence="3" type="ORF">Bravens_01353</name>
</gene>
<reference evidence="3 4" key="1">
    <citation type="submission" date="2016-01" db="EMBL/GenBank/DDBJ databases">
        <title>Use of Whole Genome Sequencing to ascertain that Brevibacterium massiliense (Roux, Raoult 2009) is a later heterotypic synonym of Brevibacterium ravenspurgense (Mages 2008).</title>
        <authorList>
            <person name="Bernier A.-M."/>
            <person name="Burdz T."/>
            <person name="Huynh C."/>
            <person name="Pachecho A.L."/>
            <person name="Wiebe D."/>
            <person name="Bonner C."/>
            <person name="Bernard K."/>
        </authorList>
    </citation>
    <scope>NUCLEOTIDE SEQUENCE [LARGE SCALE GENOMIC DNA]</scope>
    <source>
        <strain evidence="3 4">CCUG56047</strain>
    </source>
</reference>
<feature type="compositionally biased region" description="Low complexity" evidence="1">
    <location>
        <begin position="288"/>
        <end position="299"/>
    </location>
</feature>
<evidence type="ECO:0000256" key="1">
    <source>
        <dbReference type="SAM" id="MobiDB-lite"/>
    </source>
</evidence>
<dbReference type="Proteomes" id="UP000243589">
    <property type="component" value="Unassembled WGS sequence"/>
</dbReference>
<feature type="compositionally biased region" description="Basic and acidic residues" evidence="1">
    <location>
        <begin position="244"/>
        <end position="263"/>
    </location>
</feature>
<feature type="compositionally biased region" description="Low complexity" evidence="1">
    <location>
        <begin position="194"/>
        <end position="210"/>
    </location>
</feature>
<evidence type="ECO:0000313" key="4">
    <source>
        <dbReference type="Proteomes" id="UP000243589"/>
    </source>
</evidence>
<feature type="compositionally biased region" description="Low complexity" evidence="1">
    <location>
        <begin position="73"/>
        <end position="86"/>
    </location>
</feature>
<feature type="transmembrane region" description="Helical" evidence="2">
    <location>
        <begin position="392"/>
        <end position="416"/>
    </location>
</feature>
<evidence type="ECO:0000256" key="2">
    <source>
        <dbReference type="SAM" id="Phobius"/>
    </source>
</evidence>
<feature type="compositionally biased region" description="Low complexity" evidence="1">
    <location>
        <begin position="52"/>
        <end position="67"/>
    </location>
</feature>
<keyword evidence="2" id="KW-0812">Transmembrane</keyword>
<dbReference type="AlphaFoldDB" id="A0A150H9G7"/>
<proteinExistence type="predicted"/>
<dbReference type="PATRIC" id="fig|479117.4.peg.1344"/>
<organism evidence="3 4">
    <name type="scientific">Brevibacterium ravenspurgense</name>
    <dbReference type="NCBI Taxonomy" id="479117"/>
    <lineage>
        <taxon>Bacteria</taxon>
        <taxon>Bacillati</taxon>
        <taxon>Actinomycetota</taxon>
        <taxon>Actinomycetes</taxon>
        <taxon>Micrococcales</taxon>
        <taxon>Brevibacteriaceae</taxon>
        <taxon>Brevibacterium</taxon>
    </lineage>
</organism>
<dbReference type="RefSeq" id="WP_062021632.1">
    <property type="nucleotide sequence ID" value="NZ_LQQC01000010.1"/>
</dbReference>
<name>A0A150H9G7_9MICO</name>
<feature type="compositionally biased region" description="Basic and acidic residues" evidence="1">
    <location>
        <begin position="300"/>
        <end position="322"/>
    </location>
</feature>
<keyword evidence="2" id="KW-0472">Membrane</keyword>
<evidence type="ECO:0000313" key="3">
    <source>
        <dbReference type="EMBL" id="KXZ58310.1"/>
    </source>
</evidence>
<keyword evidence="2" id="KW-1133">Transmembrane helix</keyword>
<accession>A0A150H9G7</accession>
<keyword evidence="4" id="KW-1185">Reference proteome</keyword>
<feature type="compositionally biased region" description="Basic and acidic residues" evidence="1">
    <location>
        <begin position="1"/>
        <end position="19"/>
    </location>
</feature>
<comment type="caution">
    <text evidence="3">The sequence shown here is derived from an EMBL/GenBank/DDBJ whole genome shotgun (WGS) entry which is preliminary data.</text>
</comment>
<dbReference type="EMBL" id="LQQC01000010">
    <property type="protein sequence ID" value="KXZ58310.1"/>
    <property type="molecule type" value="Genomic_DNA"/>
</dbReference>
<protein>
    <submittedName>
        <fullName evidence="3">Uncharacterized protein</fullName>
    </submittedName>
</protein>